<organism evidence="1 2">
    <name type="scientific">Adineta steineri</name>
    <dbReference type="NCBI Taxonomy" id="433720"/>
    <lineage>
        <taxon>Eukaryota</taxon>
        <taxon>Metazoa</taxon>
        <taxon>Spiralia</taxon>
        <taxon>Gnathifera</taxon>
        <taxon>Rotifera</taxon>
        <taxon>Eurotatoria</taxon>
        <taxon>Bdelloidea</taxon>
        <taxon>Adinetida</taxon>
        <taxon>Adinetidae</taxon>
        <taxon>Adineta</taxon>
    </lineage>
</organism>
<name>A0A814EUY9_9BILA</name>
<proteinExistence type="predicted"/>
<sequence length="102" mass="11589">MAALSSIPQCQNLETFTLVWLDSLVNISQENIDTKVLLRNAINNLQAFDDSDKCVEYIQLVSEERIVLIVSGRLGREVVPRIHEVIDDMLLDGLQILMTVEY</sequence>
<reference evidence="1" key="1">
    <citation type="submission" date="2021-02" db="EMBL/GenBank/DDBJ databases">
        <authorList>
            <person name="Nowell W R."/>
        </authorList>
    </citation>
    <scope>NUCLEOTIDE SEQUENCE</scope>
</reference>
<evidence type="ECO:0000313" key="1">
    <source>
        <dbReference type="EMBL" id="CAF0971120.1"/>
    </source>
</evidence>
<gene>
    <name evidence="1" type="ORF">IZO911_LOCUS16046</name>
</gene>
<comment type="caution">
    <text evidence="1">The sequence shown here is derived from an EMBL/GenBank/DDBJ whole genome shotgun (WGS) entry which is preliminary data.</text>
</comment>
<protein>
    <submittedName>
        <fullName evidence="1">Uncharacterized protein</fullName>
    </submittedName>
</protein>
<dbReference type="Proteomes" id="UP000663860">
    <property type="component" value="Unassembled WGS sequence"/>
</dbReference>
<accession>A0A814EUY9</accession>
<dbReference type="EMBL" id="CAJNOE010000142">
    <property type="protein sequence ID" value="CAF0971120.1"/>
    <property type="molecule type" value="Genomic_DNA"/>
</dbReference>
<evidence type="ECO:0000313" key="2">
    <source>
        <dbReference type="Proteomes" id="UP000663860"/>
    </source>
</evidence>
<dbReference type="AlphaFoldDB" id="A0A814EUY9"/>